<dbReference type="Gene3D" id="3.20.200.10">
    <property type="entry name" value="MHCK/EF2 kinase"/>
    <property type="match status" value="1"/>
</dbReference>
<comment type="catalytic activity">
    <reaction evidence="8">
        <text>L-threonyl-[protein] + ATP = O-phospho-L-threonyl-[protein] + ADP + H(+)</text>
        <dbReference type="Rhea" id="RHEA:46608"/>
        <dbReference type="Rhea" id="RHEA-COMP:11060"/>
        <dbReference type="Rhea" id="RHEA-COMP:11605"/>
        <dbReference type="ChEBI" id="CHEBI:15378"/>
        <dbReference type="ChEBI" id="CHEBI:30013"/>
        <dbReference type="ChEBI" id="CHEBI:30616"/>
        <dbReference type="ChEBI" id="CHEBI:61977"/>
        <dbReference type="ChEBI" id="CHEBI:456216"/>
        <dbReference type="EC" id="2.7.11.1"/>
    </reaction>
</comment>
<dbReference type="SUPFAM" id="SSF48726">
    <property type="entry name" value="Immunoglobulin"/>
    <property type="match status" value="1"/>
</dbReference>
<dbReference type="AlphaFoldDB" id="A0A556VAQ1"/>
<evidence type="ECO:0000256" key="10">
    <source>
        <dbReference type="SAM" id="MobiDB-lite"/>
    </source>
</evidence>
<dbReference type="SMART" id="SM00811">
    <property type="entry name" value="Alpha_kinase"/>
    <property type="match status" value="1"/>
</dbReference>
<evidence type="ECO:0000259" key="12">
    <source>
        <dbReference type="PROSITE" id="PS51158"/>
    </source>
</evidence>
<dbReference type="EMBL" id="VCAZ01000196">
    <property type="protein sequence ID" value="TTF56872.1"/>
    <property type="molecule type" value="Genomic_DNA"/>
</dbReference>
<feature type="compositionally biased region" description="Polar residues" evidence="10">
    <location>
        <begin position="141"/>
        <end position="150"/>
    </location>
</feature>
<dbReference type="PANTHER" id="PTHR47091">
    <property type="entry name" value="ALPHA-PROTEIN KINASE 2-RELATED"/>
    <property type="match status" value="1"/>
</dbReference>
<comment type="catalytic activity">
    <reaction evidence="9">
        <text>L-seryl-[protein] + ATP = O-phospho-L-seryl-[protein] + ADP + H(+)</text>
        <dbReference type="Rhea" id="RHEA:17989"/>
        <dbReference type="Rhea" id="RHEA-COMP:9863"/>
        <dbReference type="Rhea" id="RHEA-COMP:11604"/>
        <dbReference type="ChEBI" id="CHEBI:15378"/>
        <dbReference type="ChEBI" id="CHEBI:29999"/>
        <dbReference type="ChEBI" id="CHEBI:30616"/>
        <dbReference type="ChEBI" id="CHEBI:83421"/>
        <dbReference type="ChEBI" id="CHEBI:456216"/>
        <dbReference type="EC" id="2.7.11.1"/>
    </reaction>
</comment>
<feature type="domain" description="Alpha-type protein kinase" evidence="12">
    <location>
        <begin position="268"/>
        <end position="451"/>
    </location>
</feature>
<dbReference type="GO" id="GO:0055013">
    <property type="term" value="P:cardiac muscle cell development"/>
    <property type="evidence" value="ECO:0007669"/>
    <property type="project" value="TreeGrafter"/>
</dbReference>
<proteinExistence type="inferred from homology"/>
<evidence type="ECO:0000256" key="6">
    <source>
        <dbReference type="ARBA" id="ARBA00023157"/>
    </source>
</evidence>
<keyword evidence="6" id="KW-1015">Disulfide bond</keyword>
<evidence type="ECO:0000256" key="4">
    <source>
        <dbReference type="ARBA" id="ARBA00022679"/>
    </source>
</evidence>
<comment type="caution">
    <text evidence="13">The sequence shown here is derived from an EMBL/GenBank/DDBJ whole genome shotgun (WGS) entry which is preliminary data.</text>
</comment>
<feature type="region of interest" description="Disordered" evidence="10">
    <location>
        <begin position="1"/>
        <end position="67"/>
    </location>
</feature>
<accession>A0A556VAQ1</accession>
<feature type="compositionally biased region" description="Basic and acidic residues" evidence="10">
    <location>
        <begin position="76"/>
        <end position="91"/>
    </location>
</feature>
<dbReference type="PROSITE" id="PS51158">
    <property type="entry name" value="ALPHA_KINASE"/>
    <property type="match status" value="1"/>
</dbReference>
<feature type="region of interest" description="Disordered" evidence="10">
    <location>
        <begin position="74"/>
        <end position="93"/>
    </location>
</feature>
<keyword evidence="3" id="KW-0723">Serine/threonine-protein kinase</keyword>
<evidence type="ECO:0000256" key="5">
    <source>
        <dbReference type="ARBA" id="ARBA00022777"/>
    </source>
</evidence>
<dbReference type="InterPro" id="IPR011009">
    <property type="entry name" value="Kinase-like_dom_sf"/>
</dbReference>
<feature type="compositionally biased region" description="Polar residues" evidence="10">
    <location>
        <begin position="30"/>
        <end position="42"/>
    </location>
</feature>
<evidence type="ECO:0000259" key="11">
    <source>
        <dbReference type="PROSITE" id="PS50835"/>
    </source>
</evidence>
<gene>
    <name evidence="13" type="ORF">Baya_15111</name>
</gene>
<keyword evidence="4" id="KW-0808">Transferase</keyword>
<evidence type="ECO:0000256" key="7">
    <source>
        <dbReference type="ARBA" id="ARBA00023319"/>
    </source>
</evidence>
<evidence type="ECO:0000256" key="8">
    <source>
        <dbReference type="ARBA" id="ARBA00047899"/>
    </source>
</evidence>
<dbReference type="PANTHER" id="PTHR47091:SF1">
    <property type="entry name" value="ALPHA-PROTEIN KINASE 3"/>
    <property type="match status" value="1"/>
</dbReference>
<dbReference type="InterPro" id="IPR036179">
    <property type="entry name" value="Ig-like_dom_sf"/>
</dbReference>
<protein>
    <recommendedName>
        <fullName evidence="2">non-specific serine/threonine protein kinase</fullName>
        <ecNumber evidence="2">2.7.11.1</ecNumber>
    </recommendedName>
</protein>
<evidence type="ECO:0000256" key="1">
    <source>
        <dbReference type="ARBA" id="ARBA00008651"/>
    </source>
</evidence>
<dbReference type="InterPro" id="IPR013783">
    <property type="entry name" value="Ig-like_fold"/>
</dbReference>
<dbReference type="GO" id="GO:0005524">
    <property type="term" value="F:ATP binding"/>
    <property type="evidence" value="ECO:0007669"/>
    <property type="project" value="InterPro"/>
</dbReference>
<evidence type="ECO:0000256" key="9">
    <source>
        <dbReference type="ARBA" id="ARBA00048679"/>
    </source>
</evidence>
<keyword evidence="14" id="KW-1185">Reference proteome</keyword>
<dbReference type="Pfam" id="PF02816">
    <property type="entry name" value="Alpha_kinase"/>
    <property type="match status" value="1"/>
</dbReference>
<sequence>MAKNNQYLESQSSTVTLLGDGNEKKGENSGGSTPTSTLSCDNSPKMKRRDSLTLIPSATPEELASGARRKIYLAKTKSEDEGSDVQSKRDSQYMSPSQIRRAAFLQLQSGQQAHHMEKRSPLLGRCKTMVEVQKSKEVSQEETGMSSTESKLAENEKLDPYKAPQVIRKIRGEPFSDALGHLKLWCQFFNVLCDSTVKWFKDDVEIAEIKRSAGDESQVALAIVQASSKDCGVYGCTIKNDYGTDATDYLLSPDMWEEIEMTPLLFNKGLVDPSYWGKKFFGRIMTEELQIGKGYSHKITRAKVIYGLNPIFDSGSTCIVKVKNQIAYGANEENCLAEINLEITKQDCKIHNTVREYSKIFAAEARVIDKFGFALEVIPLYLIYRPANTIPHATIESDLKGEYLTYCTANKTGRLLTQSTSEVEQKCCTFQHWIYQWTNGNLLVTQLEGKY</sequence>
<dbReference type="Pfam" id="PF07679">
    <property type="entry name" value="I-set"/>
    <property type="match status" value="1"/>
</dbReference>
<dbReference type="PROSITE" id="PS50835">
    <property type="entry name" value="IG_LIKE"/>
    <property type="match status" value="1"/>
</dbReference>
<evidence type="ECO:0000313" key="14">
    <source>
        <dbReference type="Proteomes" id="UP000319801"/>
    </source>
</evidence>
<feature type="region of interest" description="Disordered" evidence="10">
    <location>
        <begin position="134"/>
        <end position="153"/>
    </location>
</feature>
<dbReference type="GO" id="GO:0005634">
    <property type="term" value="C:nucleus"/>
    <property type="evidence" value="ECO:0007669"/>
    <property type="project" value="TreeGrafter"/>
</dbReference>
<reference evidence="13 14" key="1">
    <citation type="journal article" date="2019" name="Genome Biol. Evol.">
        <title>Whole-Genome Sequencing of the Giant Devil Catfish, Bagarius yarrelli.</title>
        <authorList>
            <person name="Jiang W."/>
            <person name="Lv Y."/>
            <person name="Cheng L."/>
            <person name="Yang K."/>
            <person name="Chao B."/>
            <person name="Wang X."/>
            <person name="Li Y."/>
            <person name="Pan X."/>
            <person name="You X."/>
            <person name="Zhang Y."/>
            <person name="Yang J."/>
            <person name="Li J."/>
            <person name="Zhang X."/>
            <person name="Liu S."/>
            <person name="Sun C."/>
            <person name="Yang J."/>
            <person name="Shi Q."/>
        </authorList>
    </citation>
    <scope>NUCLEOTIDE SEQUENCE [LARGE SCALE GENOMIC DNA]</scope>
    <source>
        <strain evidence="13">JWS20170419001</strain>
        <tissue evidence="13">Muscle</tissue>
    </source>
</reference>
<organism evidence="13 14">
    <name type="scientific">Bagarius yarrelli</name>
    <name type="common">Goonch</name>
    <name type="synonym">Bagrus yarrelli</name>
    <dbReference type="NCBI Taxonomy" id="175774"/>
    <lineage>
        <taxon>Eukaryota</taxon>
        <taxon>Metazoa</taxon>
        <taxon>Chordata</taxon>
        <taxon>Craniata</taxon>
        <taxon>Vertebrata</taxon>
        <taxon>Euteleostomi</taxon>
        <taxon>Actinopterygii</taxon>
        <taxon>Neopterygii</taxon>
        <taxon>Teleostei</taxon>
        <taxon>Ostariophysi</taxon>
        <taxon>Siluriformes</taxon>
        <taxon>Sisoridae</taxon>
        <taxon>Sisorinae</taxon>
        <taxon>Bagarius</taxon>
    </lineage>
</organism>
<dbReference type="GO" id="GO:0004674">
    <property type="term" value="F:protein serine/threonine kinase activity"/>
    <property type="evidence" value="ECO:0007669"/>
    <property type="project" value="UniProtKB-KW"/>
</dbReference>
<dbReference type="EC" id="2.7.11.1" evidence="2"/>
<feature type="compositionally biased region" description="Polar residues" evidence="10">
    <location>
        <begin position="1"/>
        <end position="16"/>
    </location>
</feature>
<evidence type="ECO:0000256" key="2">
    <source>
        <dbReference type="ARBA" id="ARBA00012513"/>
    </source>
</evidence>
<name>A0A556VAQ1_BAGYA</name>
<evidence type="ECO:0000256" key="3">
    <source>
        <dbReference type="ARBA" id="ARBA00022527"/>
    </source>
</evidence>
<keyword evidence="5 13" id="KW-0418">Kinase</keyword>
<dbReference type="SUPFAM" id="SSF56112">
    <property type="entry name" value="Protein kinase-like (PK-like)"/>
    <property type="match status" value="1"/>
</dbReference>
<dbReference type="Gene3D" id="2.60.40.10">
    <property type="entry name" value="Immunoglobulins"/>
    <property type="match status" value="1"/>
</dbReference>
<keyword evidence="7" id="KW-0393">Immunoglobulin domain</keyword>
<evidence type="ECO:0000313" key="13">
    <source>
        <dbReference type="EMBL" id="TTF56872.1"/>
    </source>
</evidence>
<feature type="domain" description="Ig-like" evidence="11">
    <location>
        <begin position="164"/>
        <end position="252"/>
    </location>
</feature>
<dbReference type="InterPro" id="IPR013098">
    <property type="entry name" value="Ig_I-set"/>
</dbReference>
<dbReference type="InterPro" id="IPR007110">
    <property type="entry name" value="Ig-like_dom"/>
</dbReference>
<comment type="similarity">
    <text evidence="1">Belongs to the protein kinase superfamily. Alpha-type protein kinase family. ALPK subfamily.</text>
</comment>
<dbReference type="Proteomes" id="UP000319801">
    <property type="component" value="Unassembled WGS sequence"/>
</dbReference>
<dbReference type="OrthoDB" id="301415at2759"/>
<dbReference type="InterPro" id="IPR004166">
    <property type="entry name" value="a-kinase_dom"/>
</dbReference>